<dbReference type="STRING" id="42673.A0A2K0WBP4"/>
<accession>A0A2K0WBP4</accession>
<organism evidence="1 2">
    <name type="scientific">Gibberella nygamai</name>
    <name type="common">Bean root rot disease fungus</name>
    <name type="synonym">Fusarium nygamai</name>
    <dbReference type="NCBI Taxonomy" id="42673"/>
    <lineage>
        <taxon>Eukaryota</taxon>
        <taxon>Fungi</taxon>
        <taxon>Dikarya</taxon>
        <taxon>Ascomycota</taxon>
        <taxon>Pezizomycotina</taxon>
        <taxon>Sordariomycetes</taxon>
        <taxon>Hypocreomycetidae</taxon>
        <taxon>Hypocreales</taxon>
        <taxon>Nectriaceae</taxon>
        <taxon>Fusarium</taxon>
        <taxon>Fusarium fujikuroi species complex</taxon>
    </lineage>
</organism>
<dbReference type="EMBL" id="MTQA01000089">
    <property type="protein sequence ID" value="PNP79697.1"/>
    <property type="molecule type" value="Genomic_DNA"/>
</dbReference>
<sequence>MHAWREKLNDPDAFAVNTTKHKEAFRKLMEHAVSRIDLAIGTPVALLPNEPYPCDHYARDHYPATAMTGSTSTMPMLMGDSTIAGWSVGFTAPSSTAAVTTVPNIFITTTHHLAIMLKTTAVPKAMVPKAMELKATVVMNSQSISIQSLLKSMS</sequence>
<gene>
    <name evidence="1" type="ORF">FNYG_07043</name>
</gene>
<dbReference type="Proteomes" id="UP000236664">
    <property type="component" value="Unassembled WGS sequence"/>
</dbReference>
<dbReference type="OrthoDB" id="5096448at2759"/>
<comment type="caution">
    <text evidence="1">The sequence shown here is derived from an EMBL/GenBank/DDBJ whole genome shotgun (WGS) entry which is preliminary data.</text>
</comment>
<evidence type="ECO:0000313" key="1">
    <source>
        <dbReference type="EMBL" id="PNP79697.1"/>
    </source>
</evidence>
<evidence type="ECO:0000313" key="2">
    <source>
        <dbReference type="Proteomes" id="UP000236664"/>
    </source>
</evidence>
<dbReference type="AlphaFoldDB" id="A0A2K0WBP4"/>
<reference evidence="1 2" key="1">
    <citation type="submission" date="2017-06" db="EMBL/GenBank/DDBJ databases">
        <title>Genome of Fusarium nygamai isolate CS10214.</title>
        <authorList>
            <person name="Gardiner D.M."/>
            <person name="Obanor F."/>
            <person name="Kazan K."/>
        </authorList>
    </citation>
    <scope>NUCLEOTIDE SEQUENCE [LARGE SCALE GENOMIC DNA]</scope>
    <source>
        <strain evidence="1 2">CS10214</strain>
    </source>
</reference>
<protein>
    <submittedName>
        <fullName evidence="1">Uncharacterized protein</fullName>
    </submittedName>
</protein>
<proteinExistence type="predicted"/>
<keyword evidence="2" id="KW-1185">Reference proteome</keyword>
<name>A0A2K0WBP4_GIBNY</name>